<name>S5ZX40_9CREN</name>
<dbReference type="InterPro" id="IPR004096">
    <property type="entry name" value="V4R"/>
</dbReference>
<organism evidence="2 3">
    <name type="scientific">Thermofilum adornatum</name>
    <dbReference type="NCBI Taxonomy" id="1365176"/>
    <lineage>
        <taxon>Archaea</taxon>
        <taxon>Thermoproteota</taxon>
        <taxon>Thermoprotei</taxon>
        <taxon>Thermofilales</taxon>
        <taxon>Thermofilaceae</taxon>
        <taxon>Thermofilum</taxon>
    </lineage>
</organism>
<evidence type="ECO:0000313" key="3">
    <source>
        <dbReference type="Proteomes" id="UP000015543"/>
    </source>
</evidence>
<dbReference type="RefSeq" id="WP_020963166.1">
    <property type="nucleotide sequence ID" value="NC_022093.1"/>
</dbReference>
<dbReference type="PATRIC" id="fig|1365176.7.peg.1502"/>
<reference evidence="2 3" key="1">
    <citation type="journal article" date="2013" name="Genome Announc.">
        <title>Complete Genomic Sequence of 'Thermofilum adornatus' Strain 1910bT, a Hyperthermophilic Anaerobic Organotrophic Crenarchaeon.</title>
        <authorList>
            <person name="Dominova I.N."/>
            <person name="Kublanov I.V."/>
            <person name="Podosokorskaya O.A."/>
            <person name="Derbikova K.S."/>
            <person name="Patrushev M.V."/>
            <person name="Toshchakov S.V."/>
        </authorList>
    </citation>
    <scope>NUCLEOTIDE SEQUENCE [LARGE SCALE GENOMIC DNA]</scope>
    <source>
        <strain evidence="3">1910b</strain>
    </source>
</reference>
<dbReference type="eggNOG" id="arCOG01688">
    <property type="taxonomic scope" value="Archaea"/>
</dbReference>
<dbReference type="InterPro" id="IPR002912">
    <property type="entry name" value="ACT_dom"/>
</dbReference>
<dbReference type="Gene3D" id="3.30.1380.20">
    <property type="entry name" value="Trafficking protein particle complex subunit 3"/>
    <property type="match status" value="1"/>
</dbReference>
<evidence type="ECO:0000313" key="2">
    <source>
        <dbReference type="EMBL" id="AGT35859.1"/>
    </source>
</evidence>
<dbReference type="OrthoDB" id="371687at2157"/>
<dbReference type="Proteomes" id="UP000015543">
    <property type="component" value="Chromosome"/>
</dbReference>
<dbReference type="GeneID" id="16574165"/>
<feature type="domain" description="ACT" evidence="1">
    <location>
        <begin position="28"/>
        <end position="105"/>
    </location>
</feature>
<dbReference type="PROSITE" id="PS51671">
    <property type="entry name" value="ACT"/>
    <property type="match status" value="1"/>
</dbReference>
<accession>S5ZX40</accession>
<evidence type="ECO:0000259" key="1">
    <source>
        <dbReference type="PROSITE" id="PS51671"/>
    </source>
</evidence>
<dbReference type="KEGG" id="thb:N186_07605"/>
<dbReference type="HOGENOM" id="CLU_982185_0_0_2"/>
<keyword evidence="3" id="KW-1185">Reference proteome</keyword>
<dbReference type="SMART" id="SM00989">
    <property type="entry name" value="V4R"/>
    <property type="match status" value="1"/>
</dbReference>
<sequence length="276" mass="31358">MGTENFEPYYMGRLVVVEGGNPFFFNVVLSREAVRALGIIEEVARVFREENVPILLFKASVPPSGVDGDVRIIVSADLKDEKQAERIAQKLRRIRYVSRVEYAKPIMPGVGVDAWSHPQMLHSDRALVLSEIYLKEILAFGWGGIGPGFAGLMYRVFFEAGRKIYDELYEKLVRTREDFIKLLEARARLLGWGVLEVVELTEDKAVFRVYDNIECMSLKGIEGAENALLRGLLAGILSGYWKTDGYHIKPAETKCIARGDPYCQLEYRKEKYEPLV</sequence>
<dbReference type="AlphaFoldDB" id="S5ZX40"/>
<gene>
    <name evidence="2" type="ORF">N186_07605</name>
</gene>
<dbReference type="EMBL" id="CP006646">
    <property type="protein sequence ID" value="AGT35859.1"/>
    <property type="molecule type" value="Genomic_DNA"/>
</dbReference>
<dbReference type="SUPFAM" id="SSF111126">
    <property type="entry name" value="Ligand-binding domain in the NO signalling and Golgi transport"/>
    <property type="match status" value="1"/>
</dbReference>
<protein>
    <recommendedName>
        <fullName evidence="1">ACT domain-containing protein</fullName>
    </recommendedName>
</protein>
<dbReference type="Gene3D" id="3.30.70.260">
    <property type="match status" value="1"/>
</dbReference>
<proteinExistence type="predicted"/>
<dbReference type="InterPro" id="IPR024096">
    <property type="entry name" value="NO_sig/Golgi_transp_ligand-bd"/>
</dbReference>